<dbReference type="Proteomes" id="UP000309038">
    <property type="component" value="Unassembled WGS sequence"/>
</dbReference>
<evidence type="ECO:0000256" key="6">
    <source>
        <dbReference type="ARBA" id="ARBA00023002"/>
    </source>
</evidence>
<dbReference type="InterPro" id="IPR016161">
    <property type="entry name" value="Ald_DH/histidinol_DH"/>
</dbReference>
<dbReference type="GO" id="GO:0006081">
    <property type="term" value="P:aldehyde metabolic process"/>
    <property type="evidence" value="ECO:0007669"/>
    <property type="project" value="InterPro"/>
</dbReference>
<keyword evidence="3" id="KW-0121">Carboxypeptidase</keyword>
<evidence type="ECO:0000256" key="4">
    <source>
        <dbReference type="ARBA" id="ARBA00022670"/>
    </source>
</evidence>
<feature type="chain" id="PRO_5020868936" description="Aldehyde dehydrogenase domain-containing protein" evidence="8">
    <location>
        <begin position="23"/>
        <end position="939"/>
    </location>
</feature>
<dbReference type="InterPro" id="IPR029058">
    <property type="entry name" value="AB_hydrolase_fold"/>
</dbReference>
<evidence type="ECO:0000259" key="9">
    <source>
        <dbReference type="Pfam" id="PF00171"/>
    </source>
</evidence>
<dbReference type="InterPro" id="IPR016162">
    <property type="entry name" value="Ald_DH_N"/>
</dbReference>
<dbReference type="SUPFAM" id="SSF53720">
    <property type="entry name" value="ALDH-like"/>
    <property type="match status" value="1"/>
</dbReference>
<reference evidence="10 11" key="1">
    <citation type="submission" date="2019-02" db="EMBL/GenBank/DDBJ databases">
        <title>Genome sequencing of the rare red list fungi Phlebia centrifuga.</title>
        <authorList>
            <person name="Buettner E."/>
            <person name="Kellner H."/>
        </authorList>
    </citation>
    <scope>NUCLEOTIDE SEQUENCE [LARGE SCALE GENOMIC DNA]</scope>
    <source>
        <strain evidence="10 11">DSM 108282</strain>
    </source>
</reference>
<dbReference type="PRINTS" id="PR00724">
    <property type="entry name" value="CRBOXYPTASEC"/>
</dbReference>
<proteinExistence type="inferred from homology"/>
<dbReference type="InterPro" id="IPR012394">
    <property type="entry name" value="Aldehyde_DH_NAD(P)"/>
</dbReference>
<comment type="caution">
    <text evidence="10">The sequence shown here is derived from an EMBL/GenBank/DDBJ whole genome shotgun (WGS) entry which is preliminary data.</text>
</comment>
<dbReference type="Gene3D" id="3.40.309.10">
    <property type="entry name" value="Aldehyde Dehydrogenase, Chain A, domain 2"/>
    <property type="match status" value="1"/>
</dbReference>
<dbReference type="PANTHER" id="PTHR43570:SF16">
    <property type="entry name" value="ALDEHYDE DEHYDROGENASE TYPE III, ISOFORM Q"/>
    <property type="match status" value="1"/>
</dbReference>
<evidence type="ECO:0000256" key="7">
    <source>
        <dbReference type="ARBA" id="ARBA00023180"/>
    </source>
</evidence>
<dbReference type="GO" id="GO:0004185">
    <property type="term" value="F:serine-type carboxypeptidase activity"/>
    <property type="evidence" value="ECO:0007669"/>
    <property type="project" value="InterPro"/>
</dbReference>
<feature type="domain" description="Aldehyde dehydrogenase" evidence="9">
    <location>
        <begin position="488"/>
        <end position="899"/>
    </location>
</feature>
<dbReference type="InterPro" id="IPR015590">
    <property type="entry name" value="Aldehyde_DH_dom"/>
</dbReference>
<dbReference type="AlphaFoldDB" id="A0A4S4KA62"/>
<dbReference type="InterPro" id="IPR001563">
    <property type="entry name" value="Peptidase_S10"/>
</dbReference>
<keyword evidence="5" id="KW-0378">Hydrolase</keyword>
<dbReference type="Pfam" id="PF00450">
    <property type="entry name" value="Peptidase_S10"/>
    <property type="match status" value="1"/>
</dbReference>
<dbReference type="Gene3D" id="3.40.605.10">
    <property type="entry name" value="Aldehyde Dehydrogenase, Chain A, domain 1"/>
    <property type="match status" value="1"/>
</dbReference>
<dbReference type="SUPFAM" id="SSF53474">
    <property type="entry name" value="alpha/beta-Hydrolases"/>
    <property type="match status" value="1"/>
</dbReference>
<feature type="signal peptide" evidence="8">
    <location>
        <begin position="1"/>
        <end position="22"/>
    </location>
</feature>
<sequence length="939" mass="102166">MRPISATFVALYALLPALHILARQIPVIDGVIGGVPRDTESVIVETSVSPAATTPGKLRVIENSGVCETTPGVYQASGYGDLTSSESIWFWFFAARQNSATAPLAIWLNGGPGSSSMLGLFQENGPCRISNDSETVSLNPNSWNNVANVLYIDQPVGVGFSHGTTSVGTSQEAASDVWKFLQIFFADTRFSKFQKNDFAIWTESYGGHYGPTFAAYFLQQNAGIANGTVSGVPINLKVLGVGDGLTDPLSQYPGYISYAASNPYHALVSSSTLTTANNSYFKSGGCRDQIQSCYNTGATSTCSAAQSFCNNNILSPLVGPYDVYYVLARDPDPYPPDLSTYLGSSSLKTTIGAESDWEETSNAVYNNFAKTGDWMTNSRPDLETVINAGVRTVVYDGDADYILNFNGVEAMVNNLQTQFTTQFHSEAFTNWTVAGQLTGVIKNAGTFSYVRVFGAGHEVPAYTHGSLSYGQAALQMFTQIMSGNPLSSTEIKQIHANLVKGFKSGITRPLSYRRHQLLQLARLVQENIPAIEDAVLADIGKQRQECTLTELGPIVQACLYAAENLEEWVKPKKPEVEEFRKTWDVTVYSVPKGVALIISPWNYPYILTLSPLVGAIAAGCPAVLKPSESTPTCSAIMAALVAKYLDPAAYTVILGAVEETTVLLELQWNHIFFTGGTNIGRKIAAAAGKNLTPLTLELGGEKLLFGKVQNAGQLCVSPDYVLIPRSIATPFKDAVKKAYEGFFPSDPLHPESNWSKIVNAAHFNRLEKLLARTKGEIILGGKVDENLRRIAPTVVTNVKLDDPLMEEEIFGPILPIIEVENTEEAVQIVGDRPSPLVMYVFTDSEDLKQKLLNRTNSGTLVLNDTFMQLSVHEMPFGGHGDSGYGAYFGKSSFDIFTHERSYINVPAAMEPFFGYRYPPYTDESYKAMTGQAFVKIPEV</sequence>
<dbReference type="Pfam" id="PF00171">
    <property type="entry name" value="Aldedh"/>
    <property type="match status" value="1"/>
</dbReference>
<keyword evidence="11" id="KW-1185">Reference proteome</keyword>
<keyword evidence="8" id="KW-0732">Signal</keyword>
<dbReference type="Gene3D" id="3.40.50.1820">
    <property type="entry name" value="alpha/beta hydrolase"/>
    <property type="match status" value="1"/>
</dbReference>
<evidence type="ECO:0000256" key="3">
    <source>
        <dbReference type="ARBA" id="ARBA00022645"/>
    </source>
</evidence>
<dbReference type="PANTHER" id="PTHR43570">
    <property type="entry name" value="ALDEHYDE DEHYDROGENASE"/>
    <property type="match status" value="1"/>
</dbReference>
<dbReference type="FunFam" id="3.40.605.10:FF:000004">
    <property type="entry name" value="Aldehyde dehydrogenase"/>
    <property type="match status" value="1"/>
</dbReference>
<evidence type="ECO:0000256" key="5">
    <source>
        <dbReference type="ARBA" id="ARBA00022801"/>
    </source>
</evidence>
<evidence type="ECO:0000313" key="10">
    <source>
        <dbReference type="EMBL" id="THG94460.1"/>
    </source>
</evidence>
<evidence type="ECO:0000256" key="2">
    <source>
        <dbReference type="ARBA" id="ARBA00009986"/>
    </source>
</evidence>
<keyword evidence="6" id="KW-0560">Oxidoreductase</keyword>
<dbReference type="Gene3D" id="1.10.287.410">
    <property type="match status" value="1"/>
</dbReference>
<keyword evidence="7" id="KW-0325">Glycoprotein</keyword>
<gene>
    <name evidence="10" type="ORF">EW026_g7019</name>
</gene>
<evidence type="ECO:0000256" key="8">
    <source>
        <dbReference type="SAM" id="SignalP"/>
    </source>
</evidence>
<dbReference type="GO" id="GO:0004029">
    <property type="term" value="F:aldehyde dehydrogenase (NAD+) activity"/>
    <property type="evidence" value="ECO:0007669"/>
    <property type="project" value="TreeGrafter"/>
</dbReference>
<evidence type="ECO:0000256" key="1">
    <source>
        <dbReference type="ARBA" id="ARBA00009431"/>
    </source>
</evidence>
<name>A0A4S4KA62_9APHY</name>
<dbReference type="InterPro" id="IPR016163">
    <property type="entry name" value="Ald_DH_C"/>
</dbReference>
<evidence type="ECO:0000313" key="11">
    <source>
        <dbReference type="Proteomes" id="UP000309038"/>
    </source>
</evidence>
<dbReference type="GO" id="GO:0006508">
    <property type="term" value="P:proteolysis"/>
    <property type="evidence" value="ECO:0007669"/>
    <property type="project" value="UniProtKB-KW"/>
</dbReference>
<dbReference type="PROSITE" id="PS00131">
    <property type="entry name" value="CARBOXYPEPT_SER_SER"/>
    <property type="match status" value="1"/>
</dbReference>
<organism evidence="10 11">
    <name type="scientific">Hermanssonia centrifuga</name>
    <dbReference type="NCBI Taxonomy" id="98765"/>
    <lineage>
        <taxon>Eukaryota</taxon>
        <taxon>Fungi</taxon>
        <taxon>Dikarya</taxon>
        <taxon>Basidiomycota</taxon>
        <taxon>Agaricomycotina</taxon>
        <taxon>Agaricomycetes</taxon>
        <taxon>Polyporales</taxon>
        <taxon>Meruliaceae</taxon>
        <taxon>Hermanssonia</taxon>
    </lineage>
</organism>
<protein>
    <recommendedName>
        <fullName evidence="9">Aldehyde dehydrogenase domain-containing protein</fullName>
    </recommendedName>
</protein>
<dbReference type="EMBL" id="SGPJ01000444">
    <property type="protein sequence ID" value="THG94460.1"/>
    <property type="molecule type" value="Genomic_DNA"/>
</dbReference>
<keyword evidence="4" id="KW-0645">Protease</keyword>
<dbReference type="GO" id="GO:0005737">
    <property type="term" value="C:cytoplasm"/>
    <property type="evidence" value="ECO:0007669"/>
    <property type="project" value="TreeGrafter"/>
</dbReference>
<comment type="similarity">
    <text evidence="2">Belongs to the aldehyde dehydrogenase family.</text>
</comment>
<dbReference type="InterPro" id="IPR018202">
    <property type="entry name" value="Ser_caboxypep_ser_AS"/>
</dbReference>
<comment type="similarity">
    <text evidence="1">Belongs to the peptidase S10 family.</text>
</comment>
<accession>A0A4S4KA62</accession>